<name>A0A0A8K3T2_9HYPH</name>
<accession>A0A0A8K3T2</accession>
<dbReference type="SMART" id="SM00646">
    <property type="entry name" value="Ami_3"/>
    <property type="match status" value="1"/>
</dbReference>
<organism evidence="7 8">
    <name type="scientific">Methyloceanibacter caenitepidi</name>
    <dbReference type="NCBI Taxonomy" id="1384459"/>
    <lineage>
        <taxon>Bacteria</taxon>
        <taxon>Pseudomonadati</taxon>
        <taxon>Pseudomonadota</taxon>
        <taxon>Alphaproteobacteria</taxon>
        <taxon>Hyphomicrobiales</taxon>
        <taxon>Hyphomicrobiaceae</taxon>
        <taxon>Methyloceanibacter</taxon>
    </lineage>
</organism>
<dbReference type="Pfam" id="PF01520">
    <property type="entry name" value="Amidase_3"/>
    <property type="match status" value="1"/>
</dbReference>
<dbReference type="PANTHER" id="PTHR30404">
    <property type="entry name" value="N-ACETYLMURAMOYL-L-ALANINE AMIDASE"/>
    <property type="match status" value="1"/>
</dbReference>
<feature type="signal peptide" evidence="5">
    <location>
        <begin position="1"/>
        <end position="26"/>
    </location>
</feature>
<evidence type="ECO:0000259" key="6">
    <source>
        <dbReference type="SMART" id="SM00646"/>
    </source>
</evidence>
<dbReference type="STRING" id="1384459.GL4_1743"/>
<dbReference type="EMBL" id="AP014648">
    <property type="protein sequence ID" value="BAQ17197.1"/>
    <property type="molecule type" value="Genomic_DNA"/>
</dbReference>
<dbReference type="CDD" id="cd02696">
    <property type="entry name" value="MurNAc-LAA"/>
    <property type="match status" value="1"/>
</dbReference>
<dbReference type="AlphaFoldDB" id="A0A0A8K3T2"/>
<evidence type="ECO:0000313" key="8">
    <source>
        <dbReference type="Proteomes" id="UP000031643"/>
    </source>
</evidence>
<dbReference type="Gene3D" id="3.40.630.40">
    <property type="entry name" value="Zn-dependent exopeptidases"/>
    <property type="match status" value="1"/>
</dbReference>
<dbReference type="HOGENOM" id="CLU_014322_2_1_5"/>
<evidence type="ECO:0000256" key="4">
    <source>
        <dbReference type="SAM" id="MobiDB-lite"/>
    </source>
</evidence>
<evidence type="ECO:0000256" key="1">
    <source>
        <dbReference type="ARBA" id="ARBA00001561"/>
    </source>
</evidence>
<evidence type="ECO:0000256" key="3">
    <source>
        <dbReference type="ARBA" id="ARBA00022801"/>
    </source>
</evidence>
<feature type="compositionally biased region" description="Basic and acidic residues" evidence="4">
    <location>
        <begin position="153"/>
        <end position="164"/>
    </location>
</feature>
<keyword evidence="8" id="KW-1185">Reference proteome</keyword>
<dbReference type="KEGG" id="mcg:GL4_1743"/>
<comment type="catalytic activity">
    <reaction evidence="1">
        <text>Hydrolyzes the link between N-acetylmuramoyl residues and L-amino acid residues in certain cell-wall glycopeptides.</text>
        <dbReference type="EC" id="3.5.1.28"/>
    </reaction>
</comment>
<feature type="compositionally biased region" description="Low complexity" evidence="4">
    <location>
        <begin position="165"/>
        <end position="177"/>
    </location>
</feature>
<evidence type="ECO:0000256" key="5">
    <source>
        <dbReference type="SAM" id="SignalP"/>
    </source>
</evidence>
<dbReference type="Proteomes" id="UP000031643">
    <property type="component" value="Chromosome"/>
</dbReference>
<evidence type="ECO:0000256" key="2">
    <source>
        <dbReference type="ARBA" id="ARBA00011901"/>
    </source>
</evidence>
<dbReference type="GO" id="GO:0030288">
    <property type="term" value="C:outer membrane-bounded periplasmic space"/>
    <property type="evidence" value="ECO:0007669"/>
    <property type="project" value="TreeGrafter"/>
</dbReference>
<reference evidence="7 8" key="1">
    <citation type="submission" date="2014-09" db="EMBL/GenBank/DDBJ databases">
        <title>Genome sequencing of Methyloceanibacter caenitepidi Gela4.</title>
        <authorList>
            <person name="Takeuchi M."/>
            <person name="Susumu S."/>
            <person name="Kamagata Y."/>
            <person name="Oshima K."/>
            <person name="Hattori M."/>
            <person name="Iwasaki W."/>
        </authorList>
    </citation>
    <scope>NUCLEOTIDE SEQUENCE [LARGE SCALE GENOMIC DNA]</scope>
    <source>
        <strain evidence="7 8">Gela4</strain>
    </source>
</reference>
<dbReference type="EC" id="3.5.1.28" evidence="2"/>
<dbReference type="Gene3D" id="2.60.40.3500">
    <property type="match status" value="1"/>
</dbReference>
<keyword evidence="5" id="KW-0732">Signal</keyword>
<feature type="domain" description="MurNAc-LAA" evidence="6">
    <location>
        <begin position="244"/>
        <end position="401"/>
    </location>
</feature>
<feature type="region of interest" description="Disordered" evidence="4">
    <location>
        <begin position="153"/>
        <end position="177"/>
    </location>
</feature>
<keyword evidence="3 7" id="KW-0378">Hydrolase</keyword>
<dbReference type="PANTHER" id="PTHR30404:SF0">
    <property type="entry name" value="N-ACETYLMURAMOYL-L-ALANINE AMIDASE AMIC"/>
    <property type="match status" value="1"/>
</dbReference>
<dbReference type="GO" id="GO:0008745">
    <property type="term" value="F:N-acetylmuramoyl-L-alanine amidase activity"/>
    <property type="evidence" value="ECO:0007669"/>
    <property type="project" value="UniProtKB-EC"/>
</dbReference>
<dbReference type="GO" id="GO:0009253">
    <property type="term" value="P:peptidoglycan catabolic process"/>
    <property type="evidence" value="ECO:0007669"/>
    <property type="project" value="InterPro"/>
</dbReference>
<feature type="chain" id="PRO_5002054470" description="N-acetylmuramoyl-L-alanine amidase" evidence="5">
    <location>
        <begin position="27"/>
        <end position="413"/>
    </location>
</feature>
<sequence>MRIMRHLAGRALALLLALPVGTLAFATATLPARAERGAVAQDARLAGDRERTRFIADLSKKVDVNVFALGNPYRVIVDAADVSFQMPDGIGNEKRGLVTAFRYGLFAPGKSRIVLDISGPFLIDRSFVLGARDDQPARLVIDLVPTDEKTFLARQQEQRSKAAESEPSPMPLAMAPSSDEKPVVVLDPGHGGVDPGAKSANGVQEKDVVLAFAKRLRKKLEATDRYHVYMTRDDDTFLPLKERVKYAREKGAGLFISLHADYFSAEIEDVRGATVFTLSEEASDEEARALAAKENLSDAIAGVELPKDSDEVVTNILIDLAQRETNNRSVVMARSIVGELAAKGRLHTKQLRSAGFRVLKAPDVPSVLLELGFLSNEEDEKQLTSEVWHERMAGAISDAVDNYFKKRLARAPF</sequence>
<evidence type="ECO:0000313" key="7">
    <source>
        <dbReference type="EMBL" id="BAQ17197.1"/>
    </source>
</evidence>
<protein>
    <recommendedName>
        <fullName evidence="2">N-acetylmuramoyl-L-alanine amidase</fullName>
        <ecNumber evidence="2">3.5.1.28</ecNumber>
    </recommendedName>
</protein>
<dbReference type="InterPro" id="IPR050695">
    <property type="entry name" value="N-acetylmuramoyl_amidase_3"/>
</dbReference>
<dbReference type="InterPro" id="IPR002508">
    <property type="entry name" value="MurNAc-LAA_cat"/>
</dbReference>
<proteinExistence type="predicted"/>
<gene>
    <name evidence="7" type="ORF">GL4_1743</name>
</gene>
<dbReference type="SUPFAM" id="SSF53187">
    <property type="entry name" value="Zn-dependent exopeptidases"/>
    <property type="match status" value="1"/>
</dbReference>